<evidence type="ECO:0000256" key="1">
    <source>
        <dbReference type="ARBA" id="ARBA00004141"/>
    </source>
</evidence>
<dbReference type="Proteomes" id="UP001321908">
    <property type="component" value="Chromosome"/>
</dbReference>
<reference evidence="7 8" key="1">
    <citation type="submission" date="2023-11" db="EMBL/GenBank/DDBJ databases">
        <title>MicrobeMod: A computational toolkit for identifying prokaryotic methylation and restriction-modification with nanopore sequencing.</title>
        <authorList>
            <person name="Crits-Christoph A."/>
            <person name="Kang S.C."/>
            <person name="Lee H."/>
            <person name="Ostrov N."/>
        </authorList>
    </citation>
    <scope>NUCLEOTIDE SEQUENCE [LARGE SCALE GENOMIC DNA]</scope>
    <source>
        <strain evidence="7 8">ATCC 43984</strain>
    </source>
</reference>
<feature type="transmembrane region" description="Helical" evidence="5">
    <location>
        <begin position="133"/>
        <end position="160"/>
    </location>
</feature>
<keyword evidence="7" id="KW-0436">Ligase</keyword>
<accession>A0ABZ0YAW7</accession>
<evidence type="ECO:0000259" key="6">
    <source>
        <dbReference type="Pfam" id="PF04932"/>
    </source>
</evidence>
<dbReference type="PANTHER" id="PTHR37422:SF17">
    <property type="entry name" value="O-ANTIGEN LIGASE"/>
    <property type="match status" value="1"/>
</dbReference>
<evidence type="ECO:0000256" key="3">
    <source>
        <dbReference type="ARBA" id="ARBA00022989"/>
    </source>
</evidence>
<feature type="transmembrane region" description="Helical" evidence="5">
    <location>
        <begin position="382"/>
        <end position="398"/>
    </location>
</feature>
<dbReference type="RefSeq" id="WP_246925798.1">
    <property type="nucleotide sequence ID" value="NZ_CP140151.1"/>
</dbReference>
<comment type="subcellular location">
    <subcellularLocation>
        <location evidence="1">Membrane</location>
        <topology evidence="1">Multi-pass membrane protein</topology>
    </subcellularLocation>
</comment>
<keyword evidence="3 5" id="KW-1133">Transmembrane helix</keyword>
<keyword evidence="8" id="KW-1185">Reference proteome</keyword>
<feature type="domain" description="O-antigen ligase-related" evidence="6">
    <location>
        <begin position="176"/>
        <end position="331"/>
    </location>
</feature>
<organism evidence="7 8">
    <name type="scientific">Chromohalobacter canadensis</name>
    <dbReference type="NCBI Taxonomy" id="141389"/>
    <lineage>
        <taxon>Bacteria</taxon>
        <taxon>Pseudomonadati</taxon>
        <taxon>Pseudomonadota</taxon>
        <taxon>Gammaproteobacteria</taxon>
        <taxon>Oceanospirillales</taxon>
        <taxon>Halomonadaceae</taxon>
        <taxon>Chromohalobacter</taxon>
    </lineage>
</organism>
<dbReference type="GO" id="GO:0016874">
    <property type="term" value="F:ligase activity"/>
    <property type="evidence" value="ECO:0007669"/>
    <property type="project" value="UniProtKB-KW"/>
</dbReference>
<evidence type="ECO:0000256" key="2">
    <source>
        <dbReference type="ARBA" id="ARBA00022692"/>
    </source>
</evidence>
<name>A0ABZ0YAW7_9GAMM</name>
<dbReference type="InterPro" id="IPR007016">
    <property type="entry name" value="O-antigen_ligase-rel_domated"/>
</dbReference>
<gene>
    <name evidence="7" type="ORF">SR908_15920</name>
</gene>
<evidence type="ECO:0000256" key="5">
    <source>
        <dbReference type="SAM" id="Phobius"/>
    </source>
</evidence>
<protein>
    <submittedName>
        <fullName evidence="7">O-antigen ligase family protein</fullName>
    </submittedName>
</protein>
<keyword evidence="2 5" id="KW-0812">Transmembrane</keyword>
<feature type="transmembrane region" description="Helical" evidence="5">
    <location>
        <begin position="81"/>
        <end position="97"/>
    </location>
</feature>
<dbReference type="PANTHER" id="PTHR37422">
    <property type="entry name" value="TEICHURONIC ACID BIOSYNTHESIS PROTEIN TUAE"/>
    <property type="match status" value="1"/>
</dbReference>
<feature type="transmembrane region" description="Helical" evidence="5">
    <location>
        <begin position="12"/>
        <end position="40"/>
    </location>
</feature>
<dbReference type="InterPro" id="IPR051533">
    <property type="entry name" value="WaaL-like"/>
</dbReference>
<feature type="transmembrane region" description="Helical" evidence="5">
    <location>
        <begin position="52"/>
        <end position="69"/>
    </location>
</feature>
<proteinExistence type="predicted"/>
<feature type="transmembrane region" description="Helical" evidence="5">
    <location>
        <begin position="323"/>
        <end position="342"/>
    </location>
</feature>
<dbReference type="Pfam" id="PF04932">
    <property type="entry name" value="Wzy_C"/>
    <property type="match status" value="1"/>
</dbReference>
<feature type="transmembrane region" description="Helical" evidence="5">
    <location>
        <begin position="167"/>
        <end position="184"/>
    </location>
</feature>
<feature type="transmembrane region" description="Helical" evidence="5">
    <location>
        <begin position="215"/>
        <end position="232"/>
    </location>
</feature>
<evidence type="ECO:0000313" key="8">
    <source>
        <dbReference type="Proteomes" id="UP001321908"/>
    </source>
</evidence>
<feature type="transmembrane region" description="Helical" evidence="5">
    <location>
        <begin position="354"/>
        <end position="376"/>
    </location>
</feature>
<evidence type="ECO:0000313" key="7">
    <source>
        <dbReference type="EMBL" id="WQH08934.1"/>
    </source>
</evidence>
<sequence length="406" mass="43974">MRTYTSVAVWLLGAVALVIPSGYSLGALLLLLGSAVLLFTRPRLALSRQDKWIMLVMLAFCLTGLWEIAVSGEALREFDRPSRFLLAIPVLLLVMAYPPRFAFLWSGLVVGALGAGGWAGWQKLVEGTDRATGYTYVIQFGDISMLLGILCLAGLGWALAQPQRKSWCALLLLGALGGLLGSLFSGSRGGWVGLPFVFLVLYRAYGGLMTRRTQAVLAVLCVVGVATVYAIPQMGVQHRVNSAFSDIAEYAAGGGQTSSLGARFEMWQGASRLVAEKPLVGWGETGYRQGMERLAEEGIVNSRVAERYGHPHNELLNAQVKQGVLGLVILLALYLVPLKLFARELRAPDMSLRALATAGTLLPVAYIDFGLTQSLMEHNSGAMVYAFWLAVLWGCFQAKRKSLPMT</sequence>
<dbReference type="EMBL" id="CP140151">
    <property type="protein sequence ID" value="WQH08934.1"/>
    <property type="molecule type" value="Genomic_DNA"/>
</dbReference>
<feature type="transmembrane region" description="Helical" evidence="5">
    <location>
        <begin position="190"/>
        <end position="208"/>
    </location>
</feature>
<evidence type="ECO:0000256" key="4">
    <source>
        <dbReference type="ARBA" id="ARBA00023136"/>
    </source>
</evidence>
<keyword evidence="4 5" id="KW-0472">Membrane</keyword>